<reference evidence="1" key="1">
    <citation type="journal article" date="2015" name="Nature">
        <title>Complex archaea that bridge the gap between prokaryotes and eukaryotes.</title>
        <authorList>
            <person name="Spang A."/>
            <person name="Saw J.H."/>
            <person name="Jorgensen S.L."/>
            <person name="Zaremba-Niedzwiedzka K."/>
            <person name="Martijn J."/>
            <person name="Lind A.E."/>
            <person name="van Eijk R."/>
            <person name="Schleper C."/>
            <person name="Guy L."/>
            <person name="Ettema T.J."/>
        </authorList>
    </citation>
    <scope>NUCLEOTIDE SEQUENCE</scope>
</reference>
<accession>A0A0F9JCF3</accession>
<dbReference type="AlphaFoldDB" id="A0A0F9JCF3"/>
<evidence type="ECO:0000313" key="1">
    <source>
        <dbReference type="EMBL" id="KKM03516.1"/>
    </source>
</evidence>
<comment type="caution">
    <text evidence="1">The sequence shown here is derived from an EMBL/GenBank/DDBJ whole genome shotgun (WGS) entry which is preliminary data.</text>
</comment>
<protein>
    <submittedName>
        <fullName evidence="1">Uncharacterized protein</fullName>
    </submittedName>
</protein>
<dbReference type="EMBL" id="LAZR01016663">
    <property type="protein sequence ID" value="KKM03516.1"/>
    <property type="molecule type" value="Genomic_DNA"/>
</dbReference>
<name>A0A0F9JCF3_9ZZZZ</name>
<gene>
    <name evidence="1" type="ORF">LCGC14_1773600</name>
</gene>
<organism evidence="1">
    <name type="scientific">marine sediment metagenome</name>
    <dbReference type="NCBI Taxonomy" id="412755"/>
    <lineage>
        <taxon>unclassified sequences</taxon>
        <taxon>metagenomes</taxon>
        <taxon>ecological metagenomes</taxon>
    </lineage>
</organism>
<sequence length="56" mass="6240">MKKLKISEIRREVSRLQALGKNDEASDLWHQAVSEMLSGKIIDDENLNLSTKGEGG</sequence>
<proteinExistence type="predicted"/>